<dbReference type="Proteomes" id="UP000324222">
    <property type="component" value="Unassembled WGS sequence"/>
</dbReference>
<protein>
    <submittedName>
        <fullName evidence="2">Uncharacterized protein</fullName>
    </submittedName>
</protein>
<feature type="region of interest" description="Disordered" evidence="1">
    <location>
        <begin position="81"/>
        <end position="102"/>
    </location>
</feature>
<gene>
    <name evidence="2" type="ORF">E2C01_096905</name>
</gene>
<evidence type="ECO:0000313" key="2">
    <source>
        <dbReference type="EMBL" id="MPD01382.1"/>
    </source>
</evidence>
<dbReference type="EMBL" id="VSRR010126912">
    <property type="protein sequence ID" value="MPD01382.1"/>
    <property type="molecule type" value="Genomic_DNA"/>
</dbReference>
<keyword evidence="3" id="KW-1185">Reference proteome</keyword>
<proteinExistence type="predicted"/>
<evidence type="ECO:0000256" key="1">
    <source>
        <dbReference type="SAM" id="MobiDB-lite"/>
    </source>
</evidence>
<feature type="compositionally biased region" description="Pro residues" evidence="1">
    <location>
        <begin position="90"/>
        <end position="102"/>
    </location>
</feature>
<organism evidence="2 3">
    <name type="scientific">Portunus trituberculatus</name>
    <name type="common">Swimming crab</name>
    <name type="synonym">Neptunus trituberculatus</name>
    <dbReference type="NCBI Taxonomy" id="210409"/>
    <lineage>
        <taxon>Eukaryota</taxon>
        <taxon>Metazoa</taxon>
        <taxon>Ecdysozoa</taxon>
        <taxon>Arthropoda</taxon>
        <taxon>Crustacea</taxon>
        <taxon>Multicrustacea</taxon>
        <taxon>Malacostraca</taxon>
        <taxon>Eumalacostraca</taxon>
        <taxon>Eucarida</taxon>
        <taxon>Decapoda</taxon>
        <taxon>Pleocyemata</taxon>
        <taxon>Brachyura</taxon>
        <taxon>Eubrachyura</taxon>
        <taxon>Portunoidea</taxon>
        <taxon>Portunidae</taxon>
        <taxon>Portuninae</taxon>
        <taxon>Portunus</taxon>
    </lineage>
</organism>
<evidence type="ECO:0000313" key="3">
    <source>
        <dbReference type="Proteomes" id="UP000324222"/>
    </source>
</evidence>
<reference evidence="2 3" key="1">
    <citation type="submission" date="2019-05" db="EMBL/GenBank/DDBJ databases">
        <title>Another draft genome of Portunus trituberculatus and its Hox gene families provides insights of decapod evolution.</title>
        <authorList>
            <person name="Jeong J.-H."/>
            <person name="Song I."/>
            <person name="Kim S."/>
            <person name="Choi T."/>
            <person name="Kim D."/>
            <person name="Ryu S."/>
            <person name="Kim W."/>
        </authorList>
    </citation>
    <scope>NUCLEOTIDE SEQUENCE [LARGE SCALE GENOMIC DNA]</scope>
    <source>
        <tissue evidence="2">Muscle</tissue>
    </source>
</reference>
<accession>A0A5B7JTR7</accession>
<comment type="caution">
    <text evidence="2">The sequence shown here is derived from an EMBL/GenBank/DDBJ whole genome shotgun (WGS) entry which is preliminary data.</text>
</comment>
<dbReference type="AlphaFoldDB" id="A0A5B7JTR7"/>
<sequence>MSLTPPVTKLHLQRTSSLQSLSSVSFLSSLFSSAPPSRVLPCRPLHASPFQPDTLPPTCRSCVLAGAALTCGRGLLPASPEVTRPFSLRPGPPPSRPTPLLP</sequence>
<name>A0A5B7JTR7_PORTR</name>